<evidence type="ECO:0000313" key="1">
    <source>
        <dbReference type="EMBL" id="MBD1602193.1"/>
    </source>
</evidence>
<reference evidence="1 2" key="1">
    <citation type="journal article" date="2020" name="Insects">
        <title>Bacteria Belonging to Pseudomonas typographi sp. nov. from the Bark Beetle Ips typographus Have Genomic Potential to Aid in the Host Ecology.</title>
        <authorList>
            <person name="Peral-Aranega E."/>
            <person name="Saati-Santamaria Z."/>
            <person name="Kolarik M."/>
            <person name="Rivas R."/>
            <person name="Garcia-Fraile P."/>
        </authorList>
    </citation>
    <scope>NUCLEOTIDE SEQUENCE [LARGE SCALE GENOMIC DNA]</scope>
    <source>
        <strain evidence="1 2">CA3A</strain>
    </source>
</reference>
<proteinExistence type="predicted"/>
<protein>
    <submittedName>
        <fullName evidence="1">DUF3077 domain-containing protein</fullName>
    </submittedName>
</protein>
<gene>
    <name evidence="1" type="ORF">HAQ05_26290</name>
</gene>
<sequence>MFPTTSHTAALDVFVARPGTPNRLALAHASHLLACATATAYEAADRYSGGERHAGLSVVHLVELAKVLVDTALENDERNALAET</sequence>
<comment type="caution">
    <text evidence="1">The sequence shown here is derived from an EMBL/GenBank/DDBJ whole genome shotgun (WGS) entry which is preliminary data.</text>
</comment>
<dbReference type="RefSeq" id="WP_190426825.1">
    <property type="nucleotide sequence ID" value="NZ_JAAOCA010000056.1"/>
</dbReference>
<name>A0ABR7Z9Z5_9PSED</name>
<keyword evidence="2" id="KW-1185">Reference proteome</keyword>
<evidence type="ECO:0000313" key="2">
    <source>
        <dbReference type="Proteomes" id="UP000805841"/>
    </source>
</evidence>
<organism evidence="1 2">
    <name type="scientific">Pseudomonas typographi</name>
    <dbReference type="NCBI Taxonomy" id="2715964"/>
    <lineage>
        <taxon>Bacteria</taxon>
        <taxon>Pseudomonadati</taxon>
        <taxon>Pseudomonadota</taxon>
        <taxon>Gammaproteobacteria</taxon>
        <taxon>Pseudomonadales</taxon>
        <taxon>Pseudomonadaceae</taxon>
        <taxon>Pseudomonas</taxon>
    </lineage>
</organism>
<dbReference type="Proteomes" id="UP000805841">
    <property type="component" value="Unassembled WGS sequence"/>
</dbReference>
<dbReference type="Pfam" id="PF19619">
    <property type="entry name" value="DUF6124"/>
    <property type="match status" value="1"/>
</dbReference>
<accession>A0ABR7Z9Z5</accession>
<dbReference type="EMBL" id="JAAOCA010000056">
    <property type="protein sequence ID" value="MBD1602193.1"/>
    <property type="molecule type" value="Genomic_DNA"/>
</dbReference>